<sequence length="80" mass="8672">MSKNLIRIQAEKDIVEINYSPVRMAFNNFLSGLAWGVGSVLGATVIVAVILVLISKLDTAPIIGKYVSSVMDYIQTATSR</sequence>
<dbReference type="Pfam" id="PF18910">
    <property type="entry name" value="DUF5665"/>
    <property type="match status" value="1"/>
</dbReference>
<evidence type="ECO:0000256" key="1">
    <source>
        <dbReference type="SAM" id="Phobius"/>
    </source>
</evidence>
<feature type="transmembrane region" description="Helical" evidence="1">
    <location>
        <begin position="33"/>
        <end position="54"/>
    </location>
</feature>
<gene>
    <name evidence="2" type="ORF">A3F35_02880</name>
</gene>
<organism evidence="2 3">
    <name type="scientific">Candidatus Woykebacteria bacterium RIFCSPHIGHO2_12_FULL_45_10</name>
    <dbReference type="NCBI Taxonomy" id="1802603"/>
    <lineage>
        <taxon>Bacteria</taxon>
        <taxon>Candidatus Woykeibacteriota</taxon>
    </lineage>
</organism>
<evidence type="ECO:0000313" key="3">
    <source>
        <dbReference type="Proteomes" id="UP000178068"/>
    </source>
</evidence>
<dbReference type="STRING" id="1802603.A3F35_02880"/>
<reference evidence="2 3" key="1">
    <citation type="journal article" date="2016" name="Nat. Commun.">
        <title>Thousands of microbial genomes shed light on interconnected biogeochemical processes in an aquifer system.</title>
        <authorList>
            <person name="Anantharaman K."/>
            <person name="Brown C.T."/>
            <person name="Hug L.A."/>
            <person name="Sharon I."/>
            <person name="Castelle C.J."/>
            <person name="Probst A.J."/>
            <person name="Thomas B.C."/>
            <person name="Singh A."/>
            <person name="Wilkins M.J."/>
            <person name="Karaoz U."/>
            <person name="Brodie E.L."/>
            <person name="Williams K.H."/>
            <person name="Hubbard S.S."/>
            <person name="Banfield J.F."/>
        </authorList>
    </citation>
    <scope>NUCLEOTIDE SEQUENCE [LARGE SCALE GENOMIC DNA]</scope>
</reference>
<keyword evidence="1" id="KW-1133">Transmembrane helix</keyword>
<dbReference type="AlphaFoldDB" id="A0A1G1WPH4"/>
<proteinExistence type="predicted"/>
<keyword evidence="1" id="KW-0472">Membrane</keyword>
<comment type="caution">
    <text evidence="2">The sequence shown here is derived from an EMBL/GenBank/DDBJ whole genome shotgun (WGS) entry which is preliminary data.</text>
</comment>
<dbReference type="Proteomes" id="UP000178068">
    <property type="component" value="Unassembled WGS sequence"/>
</dbReference>
<protein>
    <submittedName>
        <fullName evidence="2">Uncharacterized protein</fullName>
    </submittedName>
</protein>
<dbReference type="EMBL" id="MHCZ01000027">
    <property type="protein sequence ID" value="OGY29599.1"/>
    <property type="molecule type" value="Genomic_DNA"/>
</dbReference>
<keyword evidence="1" id="KW-0812">Transmembrane</keyword>
<name>A0A1G1WPH4_9BACT</name>
<dbReference type="InterPro" id="IPR043723">
    <property type="entry name" value="DUF5665"/>
</dbReference>
<accession>A0A1G1WPH4</accession>
<evidence type="ECO:0000313" key="2">
    <source>
        <dbReference type="EMBL" id="OGY29599.1"/>
    </source>
</evidence>